<dbReference type="PANTHER" id="PTHR33095">
    <property type="entry name" value="OS07G0619500 PROTEIN"/>
    <property type="match status" value="1"/>
</dbReference>
<sequence>MQDQDSTVSSCPSFSVYSSDQLATIAAEVSETEQNNGSMQRNKSPGSLSDDDFEFVPVHANPDACQSFPLFNGDLLLDHRHWNRDESADDVVPWVEASLRKLFIEEDRDLHSSYSSSSSEAEEMEGAESGTYGAWMSKSSPSPARCEKSNSTGSVSKQRSWRLRDLLLRSRSDGKYSLTRLGDKPSNYGNSSYNKIDKEAELRKKEETSKAEKGKRTAPVAKEKAAAANEAMYGGTKASKGREKRKSYLPYRQDLFAFSVNVRGLCKTFPPF</sequence>
<feature type="compositionally biased region" description="Polar residues" evidence="1">
    <location>
        <begin position="32"/>
        <end position="47"/>
    </location>
</feature>
<organism evidence="2">
    <name type="scientific">Rhizophora mucronata</name>
    <name type="common">Asiatic mangrove</name>
    <dbReference type="NCBI Taxonomy" id="61149"/>
    <lineage>
        <taxon>Eukaryota</taxon>
        <taxon>Viridiplantae</taxon>
        <taxon>Streptophyta</taxon>
        <taxon>Embryophyta</taxon>
        <taxon>Tracheophyta</taxon>
        <taxon>Spermatophyta</taxon>
        <taxon>Magnoliopsida</taxon>
        <taxon>eudicotyledons</taxon>
        <taxon>Gunneridae</taxon>
        <taxon>Pentapetalae</taxon>
        <taxon>rosids</taxon>
        <taxon>fabids</taxon>
        <taxon>Malpighiales</taxon>
        <taxon>Rhizophoraceae</taxon>
        <taxon>Rhizophora</taxon>
    </lineage>
</organism>
<dbReference type="PANTHER" id="PTHR33095:SF127">
    <property type="entry name" value="OS05G0578100 PROTEIN"/>
    <property type="match status" value="1"/>
</dbReference>
<dbReference type="EMBL" id="GGEC01010118">
    <property type="protein sequence ID" value="MBW90601.1"/>
    <property type="molecule type" value="Transcribed_RNA"/>
</dbReference>
<feature type="region of interest" description="Disordered" evidence="1">
    <location>
        <begin position="202"/>
        <end position="245"/>
    </location>
</feature>
<feature type="compositionally biased region" description="Basic and acidic residues" evidence="1">
    <location>
        <begin position="202"/>
        <end position="225"/>
    </location>
</feature>
<name>A0A2P2JAW5_RHIMU</name>
<dbReference type="InterPro" id="IPR012442">
    <property type="entry name" value="DUF1645_plant"/>
</dbReference>
<dbReference type="AlphaFoldDB" id="A0A2P2JAW5"/>
<feature type="region of interest" description="Disordered" evidence="1">
    <location>
        <begin position="113"/>
        <end position="157"/>
    </location>
</feature>
<feature type="region of interest" description="Disordered" evidence="1">
    <location>
        <begin position="28"/>
        <end position="54"/>
    </location>
</feature>
<accession>A0A2P2JAW5</accession>
<evidence type="ECO:0000256" key="1">
    <source>
        <dbReference type="SAM" id="MobiDB-lite"/>
    </source>
</evidence>
<proteinExistence type="predicted"/>
<evidence type="ECO:0000313" key="2">
    <source>
        <dbReference type="EMBL" id="MBW90601.1"/>
    </source>
</evidence>
<protein>
    <submittedName>
        <fullName evidence="2">Uncharacterized protein LOC8289796 isoform X1</fullName>
    </submittedName>
</protein>
<reference evidence="2" key="1">
    <citation type="submission" date="2018-02" db="EMBL/GenBank/DDBJ databases">
        <title>Rhizophora mucronata_Transcriptome.</title>
        <authorList>
            <person name="Meera S.P."/>
            <person name="Sreeshan A."/>
            <person name="Augustine A."/>
        </authorList>
    </citation>
    <scope>NUCLEOTIDE SEQUENCE</scope>
    <source>
        <tissue evidence="2">Leaf</tissue>
    </source>
</reference>
<dbReference type="Pfam" id="PF07816">
    <property type="entry name" value="DUF1645"/>
    <property type="match status" value="1"/>
</dbReference>